<dbReference type="Proteomes" id="UP000243406">
    <property type="component" value="Unassembled WGS sequence"/>
</dbReference>
<dbReference type="Pfam" id="PF04230">
    <property type="entry name" value="PS_pyruv_trans"/>
    <property type="match status" value="1"/>
</dbReference>
<evidence type="ECO:0000313" key="2">
    <source>
        <dbReference type="EMBL" id="SKB31321.1"/>
    </source>
</evidence>
<dbReference type="PANTHER" id="PTHR36836">
    <property type="entry name" value="COLANIC ACID BIOSYNTHESIS PROTEIN WCAK"/>
    <property type="match status" value="1"/>
</dbReference>
<reference evidence="3" key="1">
    <citation type="submission" date="2017-02" db="EMBL/GenBank/DDBJ databases">
        <authorList>
            <person name="Varghese N."/>
            <person name="Submissions S."/>
        </authorList>
    </citation>
    <scope>NUCLEOTIDE SEQUENCE [LARGE SCALE GENOMIC DNA]</scope>
    <source>
        <strain evidence="3">ATCC 35199</strain>
    </source>
</reference>
<dbReference type="EMBL" id="FUYN01000001">
    <property type="protein sequence ID" value="SKB31321.1"/>
    <property type="molecule type" value="Genomic_DNA"/>
</dbReference>
<protein>
    <submittedName>
        <fullName evidence="2">Polysaccharide pyruvyl transferase CsaB</fullName>
    </submittedName>
</protein>
<gene>
    <name evidence="2" type="ORF">SAMN02745120_0870</name>
</gene>
<name>A0A1T5A8I7_9FIRM</name>
<organism evidence="2 3">
    <name type="scientific">Acetoanaerobium noterae</name>
    <dbReference type="NCBI Taxonomy" id="745369"/>
    <lineage>
        <taxon>Bacteria</taxon>
        <taxon>Bacillati</taxon>
        <taxon>Bacillota</taxon>
        <taxon>Clostridia</taxon>
        <taxon>Peptostreptococcales</taxon>
        <taxon>Filifactoraceae</taxon>
        <taxon>Acetoanaerobium</taxon>
    </lineage>
</organism>
<dbReference type="RefSeq" id="WP_143215745.1">
    <property type="nucleotide sequence ID" value="NZ_FUYN01000001.1"/>
</dbReference>
<dbReference type="OrthoDB" id="3199616at2"/>
<dbReference type="InterPro" id="IPR007345">
    <property type="entry name" value="Polysacch_pyruvyl_Trfase"/>
</dbReference>
<feature type="domain" description="Polysaccharide pyruvyl transferase" evidence="1">
    <location>
        <begin position="14"/>
        <end position="300"/>
    </location>
</feature>
<dbReference type="AlphaFoldDB" id="A0A1T5A8I7"/>
<keyword evidence="2" id="KW-0808">Transferase</keyword>
<evidence type="ECO:0000313" key="3">
    <source>
        <dbReference type="Proteomes" id="UP000243406"/>
    </source>
</evidence>
<accession>A0A1T5A8I7</accession>
<dbReference type="NCBIfam" id="TIGR03609">
    <property type="entry name" value="S_layer_CsaB"/>
    <property type="match status" value="1"/>
</dbReference>
<evidence type="ECO:0000259" key="1">
    <source>
        <dbReference type="Pfam" id="PF04230"/>
    </source>
</evidence>
<dbReference type="PANTHER" id="PTHR36836:SF1">
    <property type="entry name" value="COLANIC ACID BIOSYNTHESIS PROTEIN WCAK"/>
    <property type="match status" value="1"/>
</dbReference>
<sequence length="367" mass="42248">MHKILISGYYGFNNVGDEAILKGLIEGIKRVEGPIDIVVLSQHPEFTSKKHEVRSIKRTNLLHIFKEMKNMDLLVSGGGSLFQDVTSKRSIAYYIGIIWFAKRLFKKKVMIYSQGIGPVNKKYNRWLLGKILNSIDFINVRDEKSKLELESLGVTKEILVTTDTVFGISKPPLEMGKAVLEKKSKIKGKSYIGISVRHWKTGNNIAEEMAKLCTDIVQDMDCVPVLIPFHFYKDLKLMESIHKNLNKDIKDKVVIIDEYLYVEDYLSLIGNMDIMVAMRLHGLIFSVLMGVYPIGISYDPKIQSFLHMMDREDAMEVENLNAEMLYKELKDAFINKEENTIKLKEYQNKFIELADTHNHKVYDLLSQ</sequence>
<dbReference type="InterPro" id="IPR019896">
    <property type="entry name" value="Polysacch_pyruvyl_Trfase_CsaB"/>
</dbReference>
<proteinExistence type="predicted"/>
<keyword evidence="3" id="KW-1185">Reference proteome</keyword>
<dbReference type="GO" id="GO:0016740">
    <property type="term" value="F:transferase activity"/>
    <property type="evidence" value="ECO:0007669"/>
    <property type="project" value="UniProtKB-KW"/>
</dbReference>